<dbReference type="AlphaFoldDB" id="A0A4S4BYF7"/>
<feature type="transmembrane region" description="Helical" evidence="7">
    <location>
        <begin position="12"/>
        <end position="33"/>
    </location>
</feature>
<feature type="transmembrane region" description="Helical" evidence="7">
    <location>
        <begin position="200"/>
        <end position="222"/>
    </location>
</feature>
<feature type="transmembrane region" description="Helical" evidence="7">
    <location>
        <begin position="74"/>
        <end position="95"/>
    </location>
</feature>
<dbReference type="CDD" id="cd06261">
    <property type="entry name" value="TM_PBP2"/>
    <property type="match status" value="1"/>
</dbReference>
<keyword evidence="6 7" id="KW-0472">Membrane</keyword>
<comment type="subcellular location">
    <subcellularLocation>
        <location evidence="1 7">Cell membrane</location>
        <topology evidence="1 7">Multi-pass membrane protein</topology>
    </subcellularLocation>
</comment>
<dbReference type="EMBL" id="SSOB01000011">
    <property type="protein sequence ID" value="THF80294.1"/>
    <property type="molecule type" value="Genomic_DNA"/>
</dbReference>
<feature type="domain" description="ABC transmembrane type-1" evidence="8">
    <location>
        <begin position="70"/>
        <end position="281"/>
    </location>
</feature>
<evidence type="ECO:0000256" key="5">
    <source>
        <dbReference type="ARBA" id="ARBA00022989"/>
    </source>
</evidence>
<feature type="transmembrane region" description="Helical" evidence="7">
    <location>
        <begin position="156"/>
        <end position="179"/>
    </location>
</feature>
<dbReference type="InterPro" id="IPR035906">
    <property type="entry name" value="MetI-like_sf"/>
</dbReference>
<sequence>MKSRKSVREAIAGYLFTSPVTIGILLFTAWPVLQSLYYSFTKFNIIKSPVWIGTDNYEKMAHDPEFWQSLRITAVYTGISVPASLLIGFLLALLLHRQLPGIGLFRTIFYLPVVVPVVALGILWKQLYSPTFGFANELLKMFGLPPYTWFSQPESVIPSLIIMGLWQAGGSMIIWLAGFQGIPAHLYEAAIVDGASRFRRFWNITIPMISPVIFFNLIMGFIGSFQVFGQVMATTAGGPLNASNFLMVMIYKKAFRTLDMGYASALGWVLFVIVLLLTAFIFRSSRSWVHYEGEVR</sequence>
<dbReference type="GO" id="GO:0005886">
    <property type="term" value="C:plasma membrane"/>
    <property type="evidence" value="ECO:0007669"/>
    <property type="project" value="UniProtKB-SubCell"/>
</dbReference>
<name>A0A4S4BYF7_9BACL</name>
<proteinExistence type="inferred from homology"/>
<evidence type="ECO:0000256" key="1">
    <source>
        <dbReference type="ARBA" id="ARBA00004651"/>
    </source>
</evidence>
<dbReference type="Pfam" id="PF00528">
    <property type="entry name" value="BPD_transp_1"/>
    <property type="match status" value="1"/>
</dbReference>
<keyword evidence="3" id="KW-1003">Cell membrane</keyword>
<dbReference type="PROSITE" id="PS50928">
    <property type="entry name" value="ABC_TM1"/>
    <property type="match status" value="1"/>
</dbReference>
<keyword evidence="10" id="KW-1185">Reference proteome</keyword>
<evidence type="ECO:0000256" key="2">
    <source>
        <dbReference type="ARBA" id="ARBA00022448"/>
    </source>
</evidence>
<dbReference type="Proteomes" id="UP000310636">
    <property type="component" value="Unassembled WGS sequence"/>
</dbReference>
<gene>
    <name evidence="9" type="ORF">E6C55_10425</name>
</gene>
<evidence type="ECO:0000259" key="8">
    <source>
        <dbReference type="PROSITE" id="PS50928"/>
    </source>
</evidence>
<accession>A0A4S4BYF7</accession>
<feature type="transmembrane region" description="Helical" evidence="7">
    <location>
        <begin position="107"/>
        <end position="124"/>
    </location>
</feature>
<keyword evidence="4 7" id="KW-0812">Transmembrane</keyword>
<dbReference type="OrthoDB" id="9788108at2"/>
<evidence type="ECO:0000256" key="6">
    <source>
        <dbReference type="ARBA" id="ARBA00023136"/>
    </source>
</evidence>
<evidence type="ECO:0000256" key="4">
    <source>
        <dbReference type="ARBA" id="ARBA00022692"/>
    </source>
</evidence>
<evidence type="ECO:0000256" key="3">
    <source>
        <dbReference type="ARBA" id="ARBA00022475"/>
    </source>
</evidence>
<reference evidence="9 10" key="1">
    <citation type="submission" date="2019-04" db="EMBL/GenBank/DDBJ databases">
        <title>Cohnella sp. nov. isolated from preserved vegetables.</title>
        <authorList>
            <person name="Lin S.-Y."/>
            <person name="Hung M.-H."/>
            <person name="Young C.-C."/>
        </authorList>
    </citation>
    <scope>NUCLEOTIDE SEQUENCE [LARGE SCALE GENOMIC DNA]</scope>
    <source>
        <strain evidence="9 10">CC-MHH1044</strain>
    </source>
</reference>
<dbReference type="PANTHER" id="PTHR30193">
    <property type="entry name" value="ABC TRANSPORTER PERMEASE PROTEIN"/>
    <property type="match status" value="1"/>
</dbReference>
<dbReference type="RefSeq" id="WP_136369731.1">
    <property type="nucleotide sequence ID" value="NZ_SSOB01000011.1"/>
</dbReference>
<dbReference type="InterPro" id="IPR051393">
    <property type="entry name" value="ABC_transporter_permease"/>
</dbReference>
<evidence type="ECO:0000313" key="9">
    <source>
        <dbReference type="EMBL" id="THF80294.1"/>
    </source>
</evidence>
<organism evidence="9 10">
    <name type="scientific">Cohnella fermenti</name>
    <dbReference type="NCBI Taxonomy" id="2565925"/>
    <lineage>
        <taxon>Bacteria</taxon>
        <taxon>Bacillati</taxon>
        <taxon>Bacillota</taxon>
        <taxon>Bacilli</taxon>
        <taxon>Bacillales</taxon>
        <taxon>Paenibacillaceae</taxon>
        <taxon>Cohnella</taxon>
    </lineage>
</organism>
<evidence type="ECO:0000313" key="10">
    <source>
        <dbReference type="Proteomes" id="UP000310636"/>
    </source>
</evidence>
<dbReference type="InterPro" id="IPR000515">
    <property type="entry name" value="MetI-like"/>
</dbReference>
<keyword evidence="5 7" id="KW-1133">Transmembrane helix</keyword>
<dbReference type="Gene3D" id="1.10.3720.10">
    <property type="entry name" value="MetI-like"/>
    <property type="match status" value="1"/>
</dbReference>
<comment type="caution">
    <text evidence="9">The sequence shown here is derived from an EMBL/GenBank/DDBJ whole genome shotgun (WGS) entry which is preliminary data.</text>
</comment>
<evidence type="ECO:0000256" key="7">
    <source>
        <dbReference type="RuleBase" id="RU363032"/>
    </source>
</evidence>
<feature type="transmembrane region" description="Helical" evidence="7">
    <location>
        <begin position="228"/>
        <end position="250"/>
    </location>
</feature>
<dbReference type="SUPFAM" id="SSF161098">
    <property type="entry name" value="MetI-like"/>
    <property type="match status" value="1"/>
</dbReference>
<dbReference type="GO" id="GO:0055085">
    <property type="term" value="P:transmembrane transport"/>
    <property type="evidence" value="ECO:0007669"/>
    <property type="project" value="InterPro"/>
</dbReference>
<dbReference type="PANTHER" id="PTHR30193:SF1">
    <property type="entry name" value="ABC TRANSPORTER PERMEASE PROTEIN YESP-RELATED"/>
    <property type="match status" value="1"/>
</dbReference>
<protein>
    <submittedName>
        <fullName evidence="9">Sugar ABC transporter permease</fullName>
    </submittedName>
</protein>
<keyword evidence="2 7" id="KW-0813">Transport</keyword>
<comment type="similarity">
    <text evidence="7">Belongs to the binding-protein-dependent transport system permease family.</text>
</comment>
<feature type="transmembrane region" description="Helical" evidence="7">
    <location>
        <begin position="262"/>
        <end position="282"/>
    </location>
</feature>